<dbReference type="EMBL" id="QNUL01000001">
    <property type="protein sequence ID" value="REA64194.1"/>
    <property type="molecule type" value="Genomic_DNA"/>
</dbReference>
<keyword evidence="5 12" id="KW-0732">Signal</keyword>
<evidence type="ECO:0000256" key="12">
    <source>
        <dbReference type="SAM" id="SignalP"/>
    </source>
</evidence>
<dbReference type="Gene3D" id="2.170.130.10">
    <property type="entry name" value="TonB-dependent receptor, plug domain"/>
    <property type="match status" value="1"/>
</dbReference>
<comment type="similarity">
    <text evidence="10 11">Belongs to the TonB-dependent receptor family.</text>
</comment>
<dbReference type="Gene3D" id="2.40.170.20">
    <property type="entry name" value="TonB-dependent receptor, beta-barrel domain"/>
    <property type="match status" value="1"/>
</dbReference>
<dbReference type="InterPro" id="IPR037066">
    <property type="entry name" value="Plug_dom_sf"/>
</dbReference>
<feature type="chain" id="PRO_5017804280" description="TonB-dependent receptor" evidence="12">
    <location>
        <begin position="24"/>
        <end position="891"/>
    </location>
</feature>
<evidence type="ECO:0000256" key="9">
    <source>
        <dbReference type="ARBA" id="ARBA00023237"/>
    </source>
</evidence>
<dbReference type="InterPro" id="IPR039426">
    <property type="entry name" value="TonB-dep_rcpt-like"/>
</dbReference>
<dbReference type="SUPFAM" id="SSF56935">
    <property type="entry name" value="Porins"/>
    <property type="match status" value="1"/>
</dbReference>
<protein>
    <recommendedName>
        <fullName evidence="17">TonB-dependent receptor</fullName>
    </recommendedName>
</protein>
<dbReference type="GO" id="GO:0015344">
    <property type="term" value="F:siderophore uptake transmembrane transporter activity"/>
    <property type="evidence" value="ECO:0007669"/>
    <property type="project" value="TreeGrafter"/>
</dbReference>
<sequence length="891" mass="99393">MKNLTMKNTVIFLVCLIPLLATAKVWAQTDCDASVIIPEADRKYRNGNFDEVFEILNPCLKTRFSANAQVQGYKIVAMSYLALDSLPQAAAAVRSLLMVNQNYEPEFSASAQFKELVIQQKDLQERIIQITSVSKKAENLQQVPATVTVLTKDDIIKRGYRDLTQMLSDLPGFDVIRGNGPGYVVVYQRGYRSTGNDRTILLVDGVEENDLSSDNIQFSRQYALSDIERVEVIYGPASTMYGANAFVGVINLVTVKHMEKAMPEGKKVDISGNGSIRYASLRTGLVDGSVTARTKDIAVTVTGRYFRSDELDLSVYPEWNYDARQPGDYLKTAQNITGKAANGQYLAQQYIDANQLTTRFPNSNLYAVKLAEDGRASEISLTEAGREKAAQLDNTYLFNADIKGNPVQYNDASRNWLFRTKIELKDFTISLLNWKLDEGAAPWYTNKSRIVTKDLSRWVTLNRALSLNYNKFINDNLQFINLTSYRLHELKGETNLAGYTGYYNNGLRLLDLLNEKAPTYSIPYYYRVSTQLRNETRLLWTPVPNLDINSGLELRNSNIQGNYITSFTEIPDETGRIDSTLAGGDNFRVFDLGIFSQATYSIAERLKVVAGGRLDYNRIRSSGGYGAVFNPRLAVIYYKKNLVFKGIYAEAFKDASYLQKYATNSGRLLNNPTLRPERVKNLELSLLVKVGKGFSVNLVGYHANYSNTVGLAQAPSPTGSGTTTQFQALGKQRINGLQAEAKYDNKMFSLWSNFTYTSPMDLSKEAGKKVRVSDIADWMMNIGGVMTISKNLSLSVTNNYVSARKTGLTTSGSSNPASSFPAIYLLNSALTYNNLVKGLSLQLQASNIFNNEYFVPGTRAAEGVANASRFPQERRTLTIALLFDTNLKLNK</sequence>
<evidence type="ECO:0000256" key="4">
    <source>
        <dbReference type="ARBA" id="ARBA00022692"/>
    </source>
</evidence>
<dbReference type="PANTHER" id="PTHR30069">
    <property type="entry name" value="TONB-DEPENDENT OUTER MEMBRANE RECEPTOR"/>
    <property type="match status" value="1"/>
</dbReference>
<dbReference type="PANTHER" id="PTHR30069:SF29">
    <property type="entry name" value="HEMOGLOBIN AND HEMOGLOBIN-HAPTOGLOBIN-BINDING PROTEIN 1-RELATED"/>
    <property type="match status" value="1"/>
</dbReference>
<comment type="subcellular location">
    <subcellularLocation>
        <location evidence="1 10">Cell outer membrane</location>
        <topology evidence="1 10">Multi-pass membrane protein</topology>
    </subcellularLocation>
</comment>
<evidence type="ECO:0000313" key="15">
    <source>
        <dbReference type="EMBL" id="REA64194.1"/>
    </source>
</evidence>
<comment type="caution">
    <text evidence="15">The sequence shown here is derived from an EMBL/GenBank/DDBJ whole genome shotgun (WGS) entry which is preliminary data.</text>
</comment>
<keyword evidence="3 10" id="KW-1134">Transmembrane beta strand</keyword>
<evidence type="ECO:0000256" key="3">
    <source>
        <dbReference type="ARBA" id="ARBA00022452"/>
    </source>
</evidence>
<organism evidence="15 16">
    <name type="scientific">Dyadobacter luteus</name>
    <dbReference type="NCBI Taxonomy" id="2259619"/>
    <lineage>
        <taxon>Bacteria</taxon>
        <taxon>Pseudomonadati</taxon>
        <taxon>Bacteroidota</taxon>
        <taxon>Cytophagia</taxon>
        <taxon>Cytophagales</taxon>
        <taxon>Spirosomataceae</taxon>
        <taxon>Dyadobacter</taxon>
    </lineage>
</organism>
<dbReference type="GO" id="GO:0009279">
    <property type="term" value="C:cell outer membrane"/>
    <property type="evidence" value="ECO:0007669"/>
    <property type="project" value="UniProtKB-SubCell"/>
</dbReference>
<gene>
    <name evidence="15" type="ORF">DSL64_01175</name>
</gene>
<dbReference type="InterPro" id="IPR012910">
    <property type="entry name" value="Plug_dom"/>
</dbReference>
<dbReference type="Pfam" id="PF00593">
    <property type="entry name" value="TonB_dep_Rec_b-barrel"/>
    <property type="match status" value="1"/>
</dbReference>
<feature type="domain" description="TonB-dependent receptor-like beta-barrel" evidence="13">
    <location>
        <begin position="395"/>
        <end position="848"/>
    </location>
</feature>
<evidence type="ECO:0000256" key="7">
    <source>
        <dbReference type="ARBA" id="ARBA00023136"/>
    </source>
</evidence>
<keyword evidence="6 11" id="KW-0798">TonB box</keyword>
<accession>A0A3D8YHB7</accession>
<evidence type="ECO:0000256" key="8">
    <source>
        <dbReference type="ARBA" id="ARBA00023170"/>
    </source>
</evidence>
<reference evidence="15 16" key="1">
    <citation type="submission" date="2018-07" db="EMBL/GenBank/DDBJ databases">
        <title>Dyadobacter roseus sp. nov., isolated from rose rhizosphere soil.</title>
        <authorList>
            <person name="Chen L."/>
        </authorList>
    </citation>
    <scope>NUCLEOTIDE SEQUENCE [LARGE SCALE GENOMIC DNA]</scope>
    <source>
        <strain evidence="15 16">RS19</strain>
    </source>
</reference>
<dbReference type="InterPro" id="IPR000531">
    <property type="entry name" value="Beta-barrel_TonB"/>
</dbReference>
<evidence type="ECO:0000256" key="11">
    <source>
        <dbReference type="RuleBase" id="RU003357"/>
    </source>
</evidence>
<evidence type="ECO:0000313" key="16">
    <source>
        <dbReference type="Proteomes" id="UP000256373"/>
    </source>
</evidence>
<evidence type="ECO:0000259" key="14">
    <source>
        <dbReference type="Pfam" id="PF07715"/>
    </source>
</evidence>
<dbReference type="GO" id="GO:0044718">
    <property type="term" value="P:siderophore transmembrane transport"/>
    <property type="evidence" value="ECO:0007669"/>
    <property type="project" value="TreeGrafter"/>
</dbReference>
<evidence type="ECO:0000256" key="10">
    <source>
        <dbReference type="PROSITE-ProRule" id="PRU01360"/>
    </source>
</evidence>
<keyword evidence="9 10" id="KW-0998">Cell outer membrane</keyword>
<keyword evidence="2 10" id="KW-0813">Transport</keyword>
<dbReference type="PROSITE" id="PS52016">
    <property type="entry name" value="TONB_DEPENDENT_REC_3"/>
    <property type="match status" value="1"/>
</dbReference>
<evidence type="ECO:0008006" key="17">
    <source>
        <dbReference type="Google" id="ProtNLM"/>
    </source>
</evidence>
<feature type="signal peptide" evidence="12">
    <location>
        <begin position="1"/>
        <end position="23"/>
    </location>
</feature>
<feature type="domain" description="TonB-dependent receptor plug" evidence="14">
    <location>
        <begin position="140"/>
        <end position="249"/>
    </location>
</feature>
<dbReference type="Proteomes" id="UP000256373">
    <property type="component" value="Unassembled WGS sequence"/>
</dbReference>
<dbReference type="Pfam" id="PF07715">
    <property type="entry name" value="Plug"/>
    <property type="match status" value="1"/>
</dbReference>
<keyword evidence="16" id="KW-1185">Reference proteome</keyword>
<keyword evidence="7 10" id="KW-0472">Membrane</keyword>
<keyword evidence="4 10" id="KW-0812">Transmembrane</keyword>
<proteinExistence type="inferred from homology"/>
<name>A0A3D8YHB7_9BACT</name>
<evidence type="ECO:0000256" key="1">
    <source>
        <dbReference type="ARBA" id="ARBA00004571"/>
    </source>
</evidence>
<evidence type="ECO:0000259" key="13">
    <source>
        <dbReference type="Pfam" id="PF00593"/>
    </source>
</evidence>
<dbReference type="AlphaFoldDB" id="A0A3D8YHB7"/>
<dbReference type="InterPro" id="IPR036942">
    <property type="entry name" value="Beta-barrel_TonB_sf"/>
</dbReference>
<evidence type="ECO:0000256" key="6">
    <source>
        <dbReference type="ARBA" id="ARBA00023077"/>
    </source>
</evidence>
<keyword evidence="8" id="KW-0675">Receptor</keyword>
<evidence type="ECO:0000256" key="5">
    <source>
        <dbReference type="ARBA" id="ARBA00022729"/>
    </source>
</evidence>
<evidence type="ECO:0000256" key="2">
    <source>
        <dbReference type="ARBA" id="ARBA00022448"/>
    </source>
</evidence>